<feature type="domain" description="Phytochrome chromophore attachment site" evidence="13">
    <location>
        <begin position="172"/>
        <end position="331"/>
    </location>
</feature>
<dbReference type="Pfam" id="PF00072">
    <property type="entry name" value="Response_reg"/>
    <property type="match status" value="1"/>
</dbReference>
<dbReference type="Pfam" id="PF00360">
    <property type="entry name" value="PHY"/>
    <property type="match status" value="1"/>
</dbReference>
<dbReference type="GO" id="GO:0000160">
    <property type="term" value="P:phosphorelay signal transduction system"/>
    <property type="evidence" value="ECO:0007669"/>
    <property type="project" value="InterPro"/>
</dbReference>
<evidence type="ECO:0000256" key="6">
    <source>
        <dbReference type="ARBA" id="ARBA00022679"/>
    </source>
</evidence>
<evidence type="ECO:0000256" key="5">
    <source>
        <dbReference type="ARBA" id="ARBA00022606"/>
    </source>
</evidence>
<dbReference type="Pfam" id="PF07536">
    <property type="entry name" value="HWE_HK"/>
    <property type="match status" value="1"/>
</dbReference>
<dbReference type="InterPro" id="IPR013515">
    <property type="entry name" value="Phytochrome_cen-reg"/>
</dbReference>
<evidence type="ECO:0000313" key="16">
    <source>
        <dbReference type="Proteomes" id="UP000525623"/>
    </source>
</evidence>
<dbReference type="GO" id="GO:0005524">
    <property type="term" value="F:ATP binding"/>
    <property type="evidence" value="ECO:0007669"/>
    <property type="project" value="UniProtKB-KW"/>
</dbReference>
<evidence type="ECO:0000256" key="1">
    <source>
        <dbReference type="ARBA" id="ARBA00000085"/>
    </source>
</evidence>
<dbReference type="InterPro" id="IPR011006">
    <property type="entry name" value="CheY-like_superfamily"/>
</dbReference>
<accession>A0A7W4JDV2</accession>
<dbReference type="EMBL" id="JABEQL010000011">
    <property type="protein sequence ID" value="MBB2179439.1"/>
    <property type="molecule type" value="Genomic_DNA"/>
</dbReference>
<comment type="caution">
    <text evidence="15">The sequence shown here is derived from an EMBL/GenBank/DDBJ whole genome shotgun (WGS) entry which is preliminary data.</text>
</comment>
<keyword evidence="6" id="KW-0808">Transferase</keyword>
<evidence type="ECO:0000256" key="7">
    <source>
        <dbReference type="ARBA" id="ARBA00022741"/>
    </source>
</evidence>
<dbReference type="AlphaFoldDB" id="A0A7W4JDV2"/>
<comment type="catalytic activity">
    <reaction evidence="1">
        <text>ATP + protein L-histidine = ADP + protein N-phospho-L-histidine.</text>
        <dbReference type="EC" id="2.7.13.3"/>
    </reaction>
</comment>
<dbReference type="InterPro" id="IPR011102">
    <property type="entry name" value="Sig_transdc_His_kinase_HWE"/>
</dbReference>
<gene>
    <name evidence="15" type="ORF">HLH29_09680</name>
</gene>
<evidence type="ECO:0000256" key="9">
    <source>
        <dbReference type="ARBA" id="ARBA00022840"/>
    </source>
</evidence>
<keyword evidence="4 12" id="KW-0597">Phosphoprotein</keyword>
<dbReference type="SMART" id="SM00448">
    <property type="entry name" value="REC"/>
    <property type="match status" value="1"/>
</dbReference>
<dbReference type="PANTHER" id="PTHR41523">
    <property type="entry name" value="TWO-COMPONENT SYSTEM SENSOR PROTEIN"/>
    <property type="match status" value="1"/>
</dbReference>
<organism evidence="15 16">
    <name type="scientific">Gluconacetobacter tumulicola</name>
    <dbReference type="NCBI Taxonomy" id="1017177"/>
    <lineage>
        <taxon>Bacteria</taxon>
        <taxon>Pseudomonadati</taxon>
        <taxon>Pseudomonadota</taxon>
        <taxon>Alphaproteobacteria</taxon>
        <taxon>Acetobacterales</taxon>
        <taxon>Acetobacteraceae</taxon>
        <taxon>Gluconacetobacter</taxon>
    </lineage>
</organism>
<keyword evidence="7" id="KW-0547">Nucleotide-binding</keyword>
<protein>
    <recommendedName>
        <fullName evidence="2">histidine kinase</fullName>
        <ecNumber evidence="2">2.7.13.3</ecNumber>
    </recommendedName>
</protein>
<feature type="domain" description="Response regulatory" evidence="14">
    <location>
        <begin position="762"/>
        <end position="873"/>
    </location>
</feature>
<dbReference type="InterPro" id="IPR043150">
    <property type="entry name" value="Phytochrome_PHY_sf"/>
</dbReference>
<evidence type="ECO:0000256" key="11">
    <source>
        <dbReference type="ARBA" id="ARBA00023170"/>
    </source>
</evidence>
<evidence type="ECO:0000256" key="12">
    <source>
        <dbReference type="PROSITE-ProRule" id="PRU00169"/>
    </source>
</evidence>
<dbReference type="Gene3D" id="3.30.565.10">
    <property type="entry name" value="Histidine kinase-like ATPase, C-terminal domain"/>
    <property type="match status" value="1"/>
</dbReference>
<dbReference type="InterPro" id="IPR001789">
    <property type="entry name" value="Sig_transdc_resp-reg_receiver"/>
</dbReference>
<keyword evidence="9" id="KW-0067">ATP-binding</keyword>
<evidence type="ECO:0000256" key="4">
    <source>
        <dbReference type="ARBA" id="ARBA00022553"/>
    </source>
</evidence>
<dbReference type="InterPro" id="IPR001294">
    <property type="entry name" value="Phytochrome"/>
</dbReference>
<dbReference type="PROSITE" id="PS50110">
    <property type="entry name" value="RESPONSE_REGULATORY"/>
    <property type="match status" value="1"/>
</dbReference>
<dbReference type="Gene3D" id="3.30.450.270">
    <property type="match status" value="1"/>
</dbReference>
<keyword evidence="3" id="KW-0600">Photoreceptor protein</keyword>
<dbReference type="InterPro" id="IPR029016">
    <property type="entry name" value="GAF-like_dom_sf"/>
</dbReference>
<feature type="modified residue" description="4-aspartylphosphate" evidence="12">
    <location>
        <position position="812"/>
    </location>
</feature>
<keyword evidence="11" id="KW-0675">Receptor</keyword>
<evidence type="ECO:0000256" key="3">
    <source>
        <dbReference type="ARBA" id="ARBA00022543"/>
    </source>
</evidence>
<dbReference type="InterPro" id="IPR016132">
    <property type="entry name" value="Phyto_chromo_attachment"/>
</dbReference>
<reference evidence="15 16" key="1">
    <citation type="submission" date="2020-04" db="EMBL/GenBank/DDBJ databases">
        <title>Description of novel Gluconacetobacter.</title>
        <authorList>
            <person name="Sombolestani A."/>
        </authorList>
    </citation>
    <scope>NUCLEOTIDE SEQUENCE [LARGE SCALE GENOMIC DNA]</scope>
    <source>
        <strain evidence="15 16">LMG 27725</strain>
    </source>
</reference>
<dbReference type="GO" id="GO:0004673">
    <property type="term" value="F:protein histidine kinase activity"/>
    <property type="evidence" value="ECO:0007669"/>
    <property type="project" value="UniProtKB-EC"/>
</dbReference>
<dbReference type="GO" id="GO:0009881">
    <property type="term" value="F:photoreceptor activity"/>
    <property type="evidence" value="ECO:0007669"/>
    <property type="project" value="UniProtKB-KW"/>
</dbReference>
<name>A0A7W4JDV2_9PROT</name>
<keyword evidence="16" id="KW-1185">Reference proteome</keyword>
<dbReference type="GO" id="GO:0006355">
    <property type="term" value="P:regulation of DNA-templated transcription"/>
    <property type="evidence" value="ECO:0007669"/>
    <property type="project" value="InterPro"/>
</dbReference>
<evidence type="ECO:0000256" key="2">
    <source>
        <dbReference type="ARBA" id="ARBA00012438"/>
    </source>
</evidence>
<evidence type="ECO:0000259" key="13">
    <source>
        <dbReference type="PROSITE" id="PS50046"/>
    </source>
</evidence>
<evidence type="ECO:0000313" key="15">
    <source>
        <dbReference type="EMBL" id="MBB2179439.1"/>
    </source>
</evidence>
<dbReference type="PANTHER" id="PTHR41523:SF7">
    <property type="entry name" value="HISTIDINE KINASE"/>
    <property type="match status" value="1"/>
</dbReference>
<sequence length="877" mass="96455">MANGWARGGPDLPATHRSATAKHLMTESGDDRRFCHQADLTGCDCEPIHLPAHIQPNGCLLAFSESGHCLTRFSENAAVGLNLPALRIGMSLGECVGAAEATIQGLPFYKHVGRPAICFDVELPTGLRRDVTVHRTGDEIVIEFEAPAPARLHAHLAAQQRMVLECLRDPADVRTLLENAATALREAFDYDRVMIYRFAPDWSGQVVAEDRKDGLESFLGQHFPASDMPVQARDLYRWLLIRVIGDALLPSVALVEEAGLAALNMSFMHLRGISHVHYEYLANLGVRASMFLSLIVDGALWGLVICHHYTPRGMFMAERIAAKMLGEYLALQIMGLNRSRRLSLVRDAHLFFSRLIRDASGTAGLAHYTHGHLPELLKLLPCDGSGLWMDRQWYVSGLALPEADIRMLLEHAGTATTNQIWYTDCLTRDCPGFTPTVPDLCGAMIIPVWPEQEDCLILFRREIIQTVKWGGDPARTCQPSFRGPRFPPRRGFEIWTEEVRGRSASWTADDLELAAQYRSALMEVVARASQQKLQERTQAEAMQRMLNDELNHRVRNILAVIRSLVSRLPEEGDTAASYRETIGKRIHAFANAHDLAVSGTAGTSLWDLLTIELAPYRIGTNQVSVGGPDIRLNGRALTFLALLFHELTTNAVKYGALSVPAGDLQVTWQRDALSDSCAIRWQERGGPPVRPPERSGFGSLLIDRAVSHDLKGTATRHFDPEGVSLDIRLPLAAIVERLPADALFSAEKRNEELGPATLKDQSILVLEDEFIIAMELEDVLGTEHGARVHIASTLQDAFDILNNHAVDLAILDVNIDGESSLPVARALSEGGIPFLFATGYGSASSAIEAFPGVSVLAKPYTMSSVVAALDKMMRRGG</sequence>
<dbReference type="Pfam" id="PF08446">
    <property type="entry name" value="PAS_2"/>
    <property type="match status" value="1"/>
</dbReference>
<keyword evidence="8" id="KW-0418">Kinase</keyword>
<keyword evidence="10" id="KW-0157">Chromophore</keyword>
<dbReference type="SMART" id="SM00065">
    <property type="entry name" value="GAF"/>
    <property type="match status" value="1"/>
</dbReference>
<dbReference type="Gene3D" id="3.40.50.2300">
    <property type="match status" value="1"/>
</dbReference>
<dbReference type="Proteomes" id="UP000525623">
    <property type="component" value="Unassembled WGS sequence"/>
</dbReference>
<dbReference type="GO" id="GO:0009584">
    <property type="term" value="P:detection of visible light"/>
    <property type="evidence" value="ECO:0007669"/>
    <property type="project" value="InterPro"/>
</dbReference>
<dbReference type="Pfam" id="PF01590">
    <property type="entry name" value="GAF"/>
    <property type="match status" value="1"/>
</dbReference>
<dbReference type="InterPro" id="IPR036890">
    <property type="entry name" value="HATPase_C_sf"/>
</dbReference>
<dbReference type="SMART" id="SM00911">
    <property type="entry name" value="HWE_HK"/>
    <property type="match status" value="1"/>
</dbReference>
<dbReference type="Gene3D" id="3.30.450.40">
    <property type="match status" value="1"/>
</dbReference>
<dbReference type="RefSeq" id="WP_182966186.1">
    <property type="nucleotide sequence ID" value="NZ_JABEQL010000011.1"/>
</dbReference>
<dbReference type="InterPro" id="IPR013654">
    <property type="entry name" value="PAS_2"/>
</dbReference>
<evidence type="ECO:0000256" key="10">
    <source>
        <dbReference type="ARBA" id="ARBA00022991"/>
    </source>
</evidence>
<dbReference type="InterPro" id="IPR003018">
    <property type="entry name" value="GAF"/>
</dbReference>
<dbReference type="Gene3D" id="3.30.450.20">
    <property type="entry name" value="PAS domain"/>
    <property type="match status" value="1"/>
</dbReference>
<keyword evidence="5" id="KW-0716">Sensory transduction</keyword>
<dbReference type="SUPFAM" id="SSF52172">
    <property type="entry name" value="CheY-like"/>
    <property type="match status" value="1"/>
</dbReference>
<proteinExistence type="predicted"/>
<dbReference type="EC" id="2.7.13.3" evidence="2"/>
<evidence type="ECO:0000256" key="8">
    <source>
        <dbReference type="ARBA" id="ARBA00022777"/>
    </source>
</evidence>
<dbReference type="PRINTS" id="PR01033">
    <property type="entry name" value="PHYTOCHROME"/>
</dbReference>
<dbReference type="SUPFAM" id="SSF55781">
    <property type="entry name" value="GAF domain-like"/>
    <property type="match status" value="2"/>
</dbReference>
<dbReference type="SUPFAM" id="SSF55785">
    <property type="entry name" value="PYP-like sensor domain (PAS domain)"/>
    <property type="match status" value="1"/>
</dbReference>
<dbReference type="InterPro" id="IPR035965">
    <property type="entry name" value="PAS-like_dom_sf"/>
</dbReference>
<dbReference type="PROSITE" id="PS50046">
    <property type="entry name" value="PHYTOCHROME_2"/>
    <property type="match status" value="1"/>
</dbReference>
<evidence type="ECO:0000259" key="14">
    <source>
        <dbReference type="PROSITE" id="PS50110"/>
    </source>
</evidence>